<name>A0A1G9EL48_9FIRM</name>
<dbReference type="InterPro" id="IPR012675">
    <property type="entry name" value="Beta-grasp_dom_sf"/>
</dbReference>
<dbReference type="SUPFAM" id="SSF53067">
    <property type="entry name" value="Actin-like ATPase domain"/>
    <property type="match status" value="1"/>
</dbReference>
<dbReference type="InterPro" id="IPR052911">
    <property type="entry name" value="Corrinoid_activation_enz"/>
</dbReference>
<keyword evidence="3" id="KW-1185">Reference proteome</keyword>
<dbReference type="InterPro" id="IPR040506">
    <property type="entry name" value="RACo_linker"/>
</dbReference>
<dbReference type="EMBL" id="FNFP01000003">
    <property type="protein sequence ID" value="SDK76854.1"/>
    <property type="molecule type" value="Genomic_DNA"/>
</dbReference>
<gene>
    <name evidence="2" type="ORF">SAMN05660472_02012</name>
</gene>
<reference evidence="2 3" key="1">
    <citation type="submission" date="2016-10" db="EMBL/GenBank/DDBJ databases">
        <authorList>
            <person name="de Groot N.N."/>
        </authorList>
    </citation>
    <scope>NUCLEOTIDE SEQUENCE [LARGE SCALE GENOMIC DNA]</scope>
    <source>
        <strain evidence="2 3">DSM 18346</strain>
    </source>
</reference>
<organism evidence="2 3">
    <name type="scientific">Natronincola ferrireducens</name>
    <dbReference type="NCBI Taxonomy" id="393762"/>
    <lineage>
        <taxon>Bacteria</taxon>
        <taxon>Bacillati</taxon>
        <taxon>Bacillota</taxon>
        <taxon>Clostridia</taxon>
        <taxon>Peptostreptococcales</taxon>
        <taxon>Natronincolaceae</taxon>
        <taxon>Natronincola</taxon>
    </lineage>
</organism>
<dbReference type="STRING" id="393762.SAMN05660472_02012"/>
<dbReference type="PANTHER" id="PTHR42895">
    <property type="entry name" value="IRON-SULFUR CLUSTER-BINDING PROTEIN-RELATED"/>
    <property type="match status" value="1"/>
</dbReference>
<dbReference type="InterPro" id="IPR036010">
    <property type="entry name" value="2Fe-2S_ferredoxin-like_sf"/>
</dbReference>
<dbReference type="InterPro" id="IPR041414">
    <property type="entry name" value="Raco-like_middle"/>
</dbReference>
<dbReference type="InterPro" id="IPR042259">
    <property type="entry name" value="Raco-like_middle_sf"/>
</dbReference>
<dbReference type="InterPro" id="IPR001041">
    <property type="entry name" value="2Fe-2S_ferredoxin-type"/>
</dbReference>
<dbReference type="AlphaFoldDB" id="A0A1G9EL48"/>
<evidence type="ECO:0000313" key="2">
    <source>
        <dbReference type="EMBL" id="SDK76854.1"/>
    </source>
</evidence>
<dbReference type="CDD" id="cd00207">
    <property type="entry name" value="fer2"/>
    <property type="match status" value="1"/>
</dbReference>
<proteinExistence type="predicted"/>
<dbReference type="Pfam" id="PF00111">
    <property type="entry name" value="Fer2"/>
    <property type="match status" value="1"/>
</dbReference>
<feature type="domain" description="2Fe-2S ferredoxin-type" evidence="1">
    <location>
        <begin position="1"/>
        <end position="92"/>
    </location>
</feature>
<evidence type="ECO:0000259" key="1">
    <source>
        <dbReference type="PROSITE" id="PS51085"/>
    </source>
</evidence>
<dbReference type="NCBIfam" id="NF040756">
    <property type="entry name" value="corr_regen_AcsV"/>
    <property type="match status" value="1"/>
</dbReference>
<dbReference type="GO" id="GO:0051536">
    <property type="term" value="F:iron-sulfur cluster binding"/>
    <property type="evidence" value="ECO:0007669"/>
    <property type="project" value="InterPro"/>
</dbReference>
<evidence type="ECO:0000313" key="3">
    <source>
        <dbReference type="Proteomes" id="UP000198718"/>
    </source>
</evidence>
<dbReference type="RefSeq" id="WP_090553547.1">
    <property type="nucleotide sequence ID" value="NZ_FNFP01000003.1"/>
</dbReference>
<dbReference type="InterPro" id="IPR027980">
    <property type="entry name" value="RACo_C"/>
</dbReference>
<sequence>MINIKFQPMDINVRAGVGENLLEVARRNGIFIDAPCNGGLSCGKCKVRIIRGVVDFNGNNHHIKDGELKAGYVLACNTKVIEDLVIEVPSGESSYMNGMKIEDLSGPRDQKIFQRARDQVLNNGMKFCSYIKKDYLEIDLPTLDDNISDWDRIKRHLRNQLGYSMVFCRLPMLRKIPSLLRESEFKITITHIPRGDNRTTIINMEIGDTTNRLYGVALDIGTTSVAACLVDLYEGKLLAKASSGNAQMKYGADVIHRIIYATKNNGLEKLTHAIIHETINPLLKKMYQDAGVDKNEVTAFVAAGNTTMSHLLLGIYPDYLRREPYIPTFSGAPFIKASELELEANPETFLYILPSIASYVGGDITAGVLASGIWASEENILLIDLGTNGEIVFGNKDFLVTCACSAGPAFEGGEISCGMRAAGGAIERIEIDNNSYIPKFTIIHNEKPKGICGSGIIDLIAEMLKTGLVDRRGKINRDLNTDRIRFDEYNIGEYVVAFKDEWGIEEDITITEIDIDNFIKAKAAVYSGIATLLDSLGMDFDMINKIYIAGGIGSSLSIDKAIEIGLFPDIEFDKFMHIGNSSLMGCYLTLMSEDARRKMEEFSKEMTYIELSVYPGYMDEFISACFLPHTDINRFPTVEKILEEYSTNRAI</sequence>
<dbReference type="Pfam" id="PF17650">
    <property type="entry name" value="RACo_linker"/>
    <property type="match status" value="1"/>
</dbReference>
<dbReference type="InterPro" id="IPR043129">
    <property type="entry name" value="ATPase_NBD"/>
</dbReference>
<protein>
    <submittedName>
        <fullName evidence="2">Uncharacterized 2Fe-2 and 4Fe-4S clusters-containing protein, contains DUF4445 domain</fullName>
    </submittedName>
</protein>
<dbReference type="Gene3D" id="3.30.420.480">
    <property type="entry name" value="Domain of unknown function (DUF4445)"/>
    <property type="match status" value="1"/>
</dbReference>
<dbReference type="OrthoDB" id="9810588at2"/>
<dbReference type="Gene3D" id="3.10.20.30">
    <property type="match status" value="1"/>
</dbReference>
<accession>A0A1G9EL48</accession>
<dbReference type="PANTHER" id="PTHR42895:SF2">
    <property type="entry name" value="IRON-SULFUR CLUSTER PROTEIN"/>
    <property type="match status" value="1"/>
</dbReference>
<dbReference type="SUPFAM" id="SSF54292">
    <property type="entry name" value="2Fe-2S ferredoxin-like"/>
    <property type="match status" value="1"/>
</dbReference>
<dbReference type="Proteomes" id="UP000198718">
    <property type="component" value="Unassembled WGS sequence"/>
</dbReference>
<dbReference type="Pfam" id="PF17651">
    <property type="entry name" value="Raco_middle"/>
    <property type="match status" value="1"/>
</dbReference>
<dbReference type="Gene3D" id="3.10.20.880">
    <property type="match status" value="1"/>
</dbReference>
<dbReference type="PROSITE" id="PS51085">
    <property type="entry name" value="2FE2S_FER_2"/>
    <property type="match status" value="1"/>
</dbReference>
<dbReference type="Pfam" id="PF14574">
    <property type="entry name" value="RACo_C_ter"/>
    <property type="match status" value="1"/>
</dbReference>